<feature type="domain" description="TonB-dependent receptor plug" evidence="14">
    <location>
        <begin position="58"/>
        <end position="163"/>
    </location>
</feature>
<dbReference type="EMBL" id="JACIEH010000002">
    <property type="protein sequence ID" value="MBB4099042.1"/>
    <property type="molecule type" value="Genomic_DNA"/>
</dbReference>
<evidence type="ECO:0000256" key="5">
    <source>
        <dbReference type="ARBA" id="ARBA00022729"/>
    </source>
</evidence>
<dbReference type="PROSITE" id="PS01156">
    <property type="entry name" value="TONB_DEPENDENT_REC_2"/>
    <property type="match status" value="1"/>
</dbReference>
<feature type="short sequence motif" description="TonB C-terminal box" evidence="10">
    <location>
        <begin position="996"/>
        <end position="1013"/>
    </location>
</feature>
<reference evidence="15 16" key="1">
    <citation type="submission" date="2020-08" db="EMBL/GenBank/DDBJ databases">
        <title>Genomic Encyclopedia of Type Strains, Phase IV (KMG-IV): sequencing the most valuable type-strain genomes for metagenomic binning, comparative biology and taxonomic classification.</title>
        <authorList>
            <person name="Goeker M."/>
        </authorList>
    </citation>
    <scope>NUCLEOTIDE SEQUENCE [LARGE SCALE GENOMIC DNA]</scope>
    <source>
        <strain evidence="15 16">DSM 101806</strain>
    </source>
</reference>
<evidence type="ECO:0000256" key="7">
    <source>
        <dbReference type="ARBA" id="ARBA00023136"/>
    </source>
</evidence>
<evidence type="ECO:0000313" key="16">
    <source>
        <dbReference type="Proteomes" id="UP000557392"/>
    </source>
</evidence>
<evidence type="ECO:0000256" key="4">
    <source>
        <dbReference type="ARBA" id="ARBA00022692"/>
    </source>
</evidence>
<keyword evidence="2 9" id="KW-0813">Transport</keyword>
<sequence>MKKFNALLLSSTCFAVLIAAPAMAQEAEQDSTAAAAADTQDTGAIIVTGSRINRPNTTAASPITSVTSESIRAQAAVNIEEVMNRIPQVAPDSQQNYQDSDGRQRIKLRNLGFERTLILVDGKRLGTMNGLDANMIPTSLIQRVDVLTGGASAVYGSDAVAGVVNFIMNKDFEGLQLNANYNFYAHENKPGLVSKVAGPYAFGTPKGLTTDGGRADISLTAGKKFFDGNLSLNGYVNYRKAELVPYSARETSACQLVESVKDGPLTCSVSTYSPSGYVSPRSGPNSGTQYVNNPNGTRTFVPYGAGVGNAANPYDGYSFQRENERWNAGGFASLHLSDAAELYVNGMWFRDRSSNPFPARVYSYTAYGSTPYQVNCNNPFLSTSQATALCGVNAGSATAKADLDVRYRFNGLAQAEDVYLNQGTRISAGIRGNFAEAWSYDVGGVYARNRQDYTGSNFPDFAKINRSLNVVNVNGTPTCQSVVDGTDPSCVPFDAFSANNNNAALANYLLTGRNGTTTTVNTLYNAIATVQGDLGKYGITSPFAEDGLAVAFNAEYREDKLRGFADDIYRAENGGTDSNLGQHVWEGSVEVQAPLAQRKPFAHLLQLNGAYRVSKYSSNPDKFSTWKGEAIWAPIPDITFRASINRAQRAPTVVEAYQGSNSSWSRITTAYNDICAPTVIPSTTPGGPVTYGAPVASREACRATGLADNLYGSATLLCGDGATLPAGQAGCTFRSGGFPVDPETAYTKTFGLVLKPRFLKGFTFSADRFIINLKDSIGYNGYDYFSNGCAQTGSEFFCSKFVRNADGTLFSTPNSNPTSGYIRGGTTNYYRSKSAGWDFQGQYNLNLAKVGTLGFDFSASLTTYAGGQDSPILKKYNCAGYYGSGCGQLIPKWSHNLRTTYTTADDIFSASFNWRHLGPLTNVTNSNDPNLQWNPGDNRATFYRIDAQDYFDLSLAVRVNKAYSVRLAVNNLLDTTPPILPNSYNYGLSRNNTLSARYDSLGRQVAIGTTINF</sequence>
<evidence type="ECO:0000256" key="8">
    <source>
        <dbReference type="ARBA" id="ARBA00023237"/>
    </source>
</evidence>
<evidence type="ECO:0000256" key="3">
    <source>
        <dbReference type="ARBA" id="ARBA00022452"/>
    </source>
</evidence>
<keyword evidence="15" id="KW-0675">Receptor</keyword>
<feature type="domain" description="TonB-dependent receptor-like beta-barrel" evidence="13">
    <location>
        <begin position="405"/>
        <end position="972"/>
    </location>
</feature>
<dbReference type="InterPro" id="IPR036942">
    <property type="entry name" value="Beta-barrel_TonB_sf"/>
</dbReference>
<protein>
    <submittedName>
        <fullName evidence="15">Outer membrane receptor protein involved in Fe transport</fullName>
    </submittedName>
</protein>
<evidence type="ECO:0000256" key="6">
    <source>
        <dbReference type="ARBA" id="ARBA00023077"/>
    </source>
</evidence>
<dbReference type="InterPro" id="IPR012910">
    <property type="entry name" value="Plug_dom"/>
</dbReference>
<dbReference type="InterPro" id="IPR010917">
    <property type="entry name" value="TonB_rcpt_CS"/>
</dbReference>
<evidence type="ECO:0000256" key="10">
    <source>
        <dbReference type="PROSITE-ProRule" id="PRU10144"/>
    </source>
</evidence>
<evidence type="ECO:0000259" key="13">
    <source>
        <dbReference type="Pfam" id="PF00593"/>
    </source>
</evidence>
<dbReference type="PANTHER" id="PTHR47234:SF2">
    <property type="entry name" value="TONB-DEPENDENT RECEPTOR"/>
    <property type="match status" value="1"/>
</dbReference>
<evidence type="ECO:0000313" key="15">
    <source>
        <dbReference type="EMBL" id="MBB4099042.1"/>
    </source>
</evidence>
<dbReference type="Pfam" id="PF07715">
    <property type="entry name" value="Plug"/>
    <property type="match status" value="1"/>
</dbReference>
<evidence type="ECO:0000259" key="14">
    <source>
        <dbReference type="Pfam" id="PF07715"/>
    </source>
</evidence>
<keyword evidence="16" id="KW-1185">Reference proteome</keyword>
<evidence type="ECO:0000256" key="11">
    <source>
        <dbReference type="RuleBase" id="RU003357"/>
    </source>
</evidence>
<dbReference type="SUPFAM" id="SSF56935">
    <property type="entry name" value="Porins"/>
    <property type="match status" value="1"/>
</dbReference>
<keyword evidence="6 11" id="KW-0798">TonB box</keyword>
<dbReference type="InterPro" id="IPR000531">
    <property type="entry name" value="Beta-barrel_TonB"/>
</dbReference>
<keyword evidence="7 9" id="KW-0472">Membrane</keyword>
<dbReference type="Pfam" id="PF00593">
    <property type="entry name" value="TonB_dep_Rec_b-barrel"/>
    <property type="match status" value="1"/>
</dbReference>
<dbReference type="PROSITE" id="PS52016">
    <property type="entry name" value="TONB_DEPENDENT_REC_3"/>
    <property type="match status" value="1"/>
</dbReference>
<feature type="signal peptide" evidence="12">
    <location>
        <begin position="1"/>
        <end position="24"/>
    </location>
</feature>
<dbReference type="Proteomes" id="UP000557392">
    <property type="component" value="Unassembled WGS sequence"/>
</dbReference>
<accession>A0A7W6JSY8</accession>
<gene>
    <name evidence="15" type="ORF">GGR46_002606</name>
</gene>
<keyword evidence="4 9" id="KW-0812">Transmembrane</keyword>
<dbReference type="GO" id="GO:0009279">
    <property type="term" value="C:cell outer membrane"/>
    <property type="evidence" value="ECO:0007669"/>
    <property type="project" value="UniProtKB-SubCell"/>
</dbReference>
<name>A0A7W6JSY8_9SPHN</name>
<keyword evidence="5 12" id="KW-0732">Signal</keyword>
<evidence type="ECO:0000256" key="9">
    <source>
        <dbReference type="PROSITE-ProRule" id="PRU01360"/>
    </source>
</evidence>
<dbReference type="Gene3D" id="2.170.130.10">
    <property type="entry name" value="TonB-dependent receptor, plug domain"/>
    <property type="match status" value="1"/>
</dbReference>
<keyword evidence="8 9" id="KW-0998">Cell outer membrane</keyword>
<evidence type="ECO:0000256" key="12">
    <source>
        <dbReference type="SAM" id="SignalP"/>
    </source>
</evidence>
<evidence type="ECO:0000256" key="1">
    <source>
        <dbReference type="ARBA" id="ARBA00004571"/>
    </source>
</evidence>
<comment type="caution">
    <text evidence="15">The sequence shown here is derived from an EMBL/GenBank/DDBJ whole genome shotgun (WGS) entry which is preliminary data.</text>
</comment>
<proteinExistence type="inferred from homology"/>
<evidence type="ECO:0000256" key="2">
    <source>
        <dbReference type="ARBA" id="ARBA00022448"/>
    </source>
</evidence>
<dbReference type="Gene3D" id="2.40.170.20">
    <property type="entry name" value="TonB-dependent receptor, beta-barrel domain"/>
    <property type="match status" value="1"/>
</dbReference>
<comment type="subcellular location">
    <subcellularLocation>
        <location evidence="1 9">Cell outer membrane</location>
        <topology evidence="1 9">Multi-pass membrane protein</topology>
    </subcellularLocation>
</comment>
<dbReference type="PANTHER" id="PTHR47234">
    <property type="match status" value="1"/>
</dbReference>
<comment type="similarity">
    <text evidence="9 11">Belongs to the TonB-dependent receptor family.</text>
</comment>
<dbReference type="AlphaFoldDB" id="A0A7W6JSY8"/>
<feature type="chain" id="PRO_5031278832" evidence="12">
    <location>
        <begin position="25"/>
        <end position="1013"/>
    </location>
</feature>
<keyword evidence="3 9" id="KW-1134">Transmembrane beta strand</keyword>
<organism evidence="15 16">
    <name type="scientific">Sphingomonas kyeonggiensis</name>
    <dbReference type="NCBI Taxonomy" id="1268553"/>
    <lineage>
        <taxon>Bacteria</taxon>
        <taxon>Pseudomonadati</taxon>
        <taxon>Pseudomonadota</taxon>
        <taxon>Alphaproteobacteria</taxon>
        <taxon>Sphingomonadales</taxon>
        <taxon>Sphingomonadaceae</taxon>
        <taxon>Sphingomonas</taxon>
    </lineage>
</organism>
<dbReference type="RefSeq" id="WP_246426061.1">
    <property type="nucleotide sequence ID" value="NZ_JACIEH010000002.1"/>
</dbReference>
<dbReference type="InterPro" id="IPR039426">
    <property type="entry name" value="TonB-dep_rcpt-like"/>
</dbReference>
<dbReference type="InterPro" id="IPR037066">
    <property type="entry name" value="Plug_dom_sf"/>
</dbReference>